<evidence type="ECO:0000313" key="1">
    <source>
        <dbReference type="EMBL" id="CAG8659821.1"/>
    </source>
</evidence>
<dbReference type="Proteomes" id="UP000789831">
    <property type="component" value="Unassembled WGS sequence"/>
</dbReference>
<protein>
    <submittedName>
        <fullName evidence="1">9782_t:CDS:1</fullName>
    </submittedName>
</protein>
<organism evidence="1 2">
    <name type="scientific">Ambispora gerdemannii</name>
    <dbReference type="NCBI Taxonomy" id="144530"/>
    <lineage>
        <taxon>Eukaryota</taxon>
        <taxon>Fungi</taxon>
        <taxon>Fungi incertae sedis</taxon>
        <taxon>Mucoromycota</taxon>
        <taxon>Glomeromycotina</taxon>
        <taxon>Glomeromycetes</taxon>
        <taxon>Archaeosporales</taxon>
        <taxon>Ambisporaceae</taxon>
        <taxon>Ambispora</taxon>
    </lineage>
</organism>
<name>A0A9N9HAT3_9GLOM</name>
<evidence type="ECO:0000313" key="2">
    <source>
        <dbReference type="Proteomes" id="UP000789831"/>
    </source>
</evidence>
<dbReference type="AlphaFoldDB" id="A0A9N9HAT3"/>
<feature type="non-terminal residue" evidence="1">
    <location>
        <position position="1"/>
    </location>
</feature>
<gene>
    <name evidence="1" type="ORF">AGERDE_LOCUS11755</name>
</gene>
<sequence>SAYDWRSVASDEFIFSFNDGKDINGAKISHNTQNGSTRPPVTTVHGPYFHYDLFISDKCNQNTLSWYKCCNYQNQNLWVNTHFGISPLLVNKTQHFKIDEYEVFQVSKKNHVK</sequence>
<accession>A0A9N9HAT3</accession>
<reference evidence="1" key="1">
    <citation type="submission" date="2021-06" db="EMBL/GenBank/DDBJ databases">
        <authorList>
            <person name="Kallberg Y."/>
            <person name="Tangrot J."/>
            <person name="Rosling A."/>
        </authorList>
    </citation>
    <scope>NUCLEOTIDE SEQUENCE</scope>
    <source>
        <strain evidence="1">MT106</strain>
    </source>
</reference>
<keyword evidence="2" id="KW-1185">Reference proteome</keyword>
<comment type="caution">
    <text evidence="1">The sequence shown here is derived from an EMBL/GenBank/DDBJ whole genome shotgun (WGS) entry which is preliminary data.</text>
</comment>
<proteinExistence type="predicted"/>
<dbReference type="EMBL" id="CAJVPL010005707">
    <property type="protein sequence ID" value="CAG8659821.1"/>
    <property type="molecule type" value="Genomic_DNA"/>
</dbReference>